<dbReference type="RefSeq" id="WP_344973863.1">
    <property type="nucleotide sequence ID" value="NZ_BAABFN010000001.1"/>
</dbReference>
<evidence type="ECO:0000313" key="2">
    <source>
        <dbReference type="Proteomes" id="UP001501207"/>
    </source>
</evidence>
<evidence type="ECO:0000313" key="1">
    <source>
        <dbReference type="EMBL" id="GAA4300686.1"/>
    </source>
</evidence>
<dbReference type="Gene3D" id="1.10.3910.10">
    <property type="entry name" value="SP0561-like"/>
    <property type="match status" value="1"/>
</dbReference>
<keyword evidence="2" id="KW-1185">Reference proteome</keyword>
<accession>A0ABP8FD40</accession>
<sequence>MTVIYPYTKISSIIRADKDSITAISSLSRPLEKLRNPVLRKVMASRVTVAEAAHIGGCSLEDIAAVLRPLGFYLMKGDEETSDDKTGKKPAWLLEALRDKGCAIHIWEVAAGDVRLLIYKK</sequence>
<proteinExistence type="predicted"/>
<protein>
    <recommendedName>
        <fullName evidence="3">DUF1858 domain-containing protein</fullName>
    </recommendedName>
</protein>
<evidence type="ECO:0008006" key="3">
    <source>
        <dbReference type="Google" id="ProtNLM"/>
    </source>
</evidence>
<name>A0ABP8FD40_9BACT</name>
<reference evidence="2" key="1">
    <citation type="journal article" date="2019" name="Int. J. Syst. Evol. Microbiol.">
        <title>The Global Catalogue of Microorganisms (GCM) 10K type strain sequencing project: providing services to taxonomists for standard genome sequencing and annotation.</title>
        <authorList>
            <consortium name="The Broad Institute Genomics Platform"/>
            <consortium name="The Broad Institute Genome Sequencing Center for Infectious Disease"/>
            <person name="Wu L."/>
            <person name="Ma J."/>
        </authorList>
    </citation>
    <scope>NUCLEOTIDE SEQUENCE [LARGE SCALE GENOMIC DNA]</scope>
    <source>
        <strain evidence="2">JCM 17664</strain>
    </source>
</reference>
<comment type="caution">
    <text evidence="1">The sequence shown here is derived from an EMBL/GenBank/DDBJ whole genome shotgun (WGS) entry which is preliminary data.</text>
</comment>
<dbReference type="Proteomes" id="UP001501207">
    <property type="component" value="Unassembled WGS sequence"/>
</dbReference>
<dbReference type="EMBL" id="BAABFN010000001">
    <property type="protein sequence ID" value="GAA4300686.1"/>
    <property type="molecule type" value="Genomic_DNA"/>
</dbReference>
<gene>
    <name evidence="1" type="ORF">GCM10023143_01910</name>
</gene>
<organism evidence="1 2">
    <name type="scientific">Compostibacter hankyongensis</name>
    <dbReference type="NCBI Taxonomy" id="1007089"/>
    <lineage>
        <taxon>Bacteria</taxon>
        <taxon>Pseudomonadati</taxon>
        <taxon>Bacteroidota</taxon>
        <taxon>Chitinophagia</taxon>
        <taxon>Chitinophagales</taxon>
        <taxon>Chitinophagaceae</taxon>
        <taxon>Compostibacter</taxon>
    </lineage>
</organism>
<dbReference type="InterPro" id="IPR038062">
    <property type="entry name" value="ScdA-like_N_sf"/>
</dbReference>